<protein>
    <submittedName>
        <fullName evidence="1">Uncharacterized protein</fullName>
    </submittedName>
</protein>
<reference evidence="1 2" key="1">
    <citation type="journal article" date="2014" name="Int. J. Syst. Evol. Microbiol.">
        <title>Nitrososphaera viennensis gen. nov., sp. nov., an aerobic and mesophilic, ammonia-oxidizing archaeon from soil and a member of the archaeal phylum Thaumarchaeota.</title>
        <authorList>
            <person name="Stieglmeier M."/>
            <person name="Klingl A."/>
            <person name="Alves R.J."/>
            <person name="Rittmann S.K."/>
            <person name="Melcher M."/>
            <person name="Leisch N."/>
            <person name="Schleper C."/>
        </authorList>
    </citation>
    <scope>NUCLEOTIDE SEQUENCE [LARGE SCALE GENOMIC DNA]</scope>
    <source>
        <strain evidence="1">EN76</strain>
    </source>
</reference>
<evidence type="ECO:0000313" key="1">
    <source>
        <dbReference type="EMBL" id="AIC16219.1"/>
    </source>
</evidence>
<dbReference type="KEGG" id="nvn:NVIE_019590"/>
<dbReference type="OrthoDB" id="9475at2157"/>
<organism evidence="1 2">
    <name type="scientific">Nitrososphaera viennensis EN76</name>
    <dbReference type="NCBI Taxonomy" id="926571"/>
    <lineage>
        <taxon>Archaea</taxon>
        <taxon>Nitrososphaerota</taxon>
        <taxon>Nitrososphaeria</taxon>
        <taxon>Nitrososphaerales</taxon>
        <taxon>Nitrososphaeraceae</taxon>
        <taxon>Nitrososphaera</taxon>
    </lineage>
</organism>
<dbReference type="RefSeq" id="WP_075055034.1">
    <property type="nucleotide sequence ID" value="NZ_CP007536.1"/>
</dbReference>
<keyword evidence="2" id="KW-1185">Reference proteome</keyword>
<proteinExistence type="predicted"/>
<name>A0A060HHZ6_9ARCH</name>
<gene>
    <name evidence="1" type="ORF">NVIE_019590</name>
</gene>
<dbReference type="STRING" id="926571.NVIE_019590"/>
<dbReference type="HOGENOM" id="CLU_184936_0_0_2"/>
<accession>A0A060HHZ6</accession>
<sequence>MNIGDSEVRHVLVAKTCGCKASGRVAYSFVDTYHTLCLARKDIIIAELEACERLLKYGDELERQIIEKEINDLKWTLDLMA</sequence>
<dbReference type="EMBL" id="CP007536">
    <property type="protein sequence ID" value="AIC16219.1"/>
    <property type="molecule type" value="Genomic_DNA"/>
</dbReference>
<dbReference type="Proteomes" id="UP000027093">
    <property type="component" value="Chromosome"/>
</dbReference>
<dbReference type="GeneID" id="74947203"/>
<dbReference type="AlphaFoldDB" id="A0A060HHZ6"/>
<evidence type="ECO:0000313" key="2">
    <source>
        <dbReference type="Proteomes" id="UP000027093"/>
    </source>
</evidence>